<keyword evidence="4" id="KW-1185">Reference proteome</keyword>
<feature type="domain" description="N-acetyltransferase" evidence="1">
    <location>
        <begin position="8"/>
        <end position="162"/>
    </location>
</feature>
<dbReference type="Proteomes" id="UP000596035">
    <property type="component" value="Chromosome"/>
</dbReference>
<dbReference type="Pfam" id="PF13302">
    <property type="entry name" value="Acetyltransf_3"/>
    <property type="match status" value="1"/>
</dbReference>
<protein>
    <submittedName>
        <fullName evidence="2 3">N-acetyltransferase</fullName>
    </submittedName>
</protein>
<dbReference type="EMBL" id="CP021422">
    <property type="protein sequence ID" value="ASB41821.1"/>
    <property type="molecule type" value="Genomic_DNA"/>
</dbReference>
<dbReference type="EMBL" id="CP065321">
    <property type="protein sequence ID" value="QQR31088.1"/>
    <property type="molecule type" value="Genomic_DNA"/>
</dbReference>
<evidence type="ECO:0000313" key="4">
    <source>
        <dbReference type="Proteomes" id="UP000196710"/>
    </source>
</evidence>
<reference evidence="2" key="1">
    <citation type="journal article" date="2017" name="Genome Announc.">
        <title>High-Quality Whole-Genome Sequences of the Oligo-Mouse-Microbiota Bacterial Community.</title>
        <authorList>
            <person name="Garzetti D."/>
            <person name="Brugiroux S."/>
            <person name="Bunk B."/>
            <person name="Pukall R."/>
            <person name="McCoy K.D."/>
            <person name="Macpherson A.J."/>
            <person name="Stecher B."/>
        </authorList>
    </citation>
    <scope>NUCLEOTIDE SEQUENCE</scope>
    <source>
        <strain evidence="2">KB18</strain>
    </source>
</reference>
<evidence type="ECO:0000313" key="3">
    <source>
        <dbReference type="EMBL" id="QQR31088.1"/>
    </source>
</evidence>
<proteinExistence type="predicted"/>
<sequence length="179" mass="20131">MEIRTRDLILRTVGPGDIDETARMWDFEHGDIPRDEALRVLERMEENHSRNVPGRIWHLCLAVTERDEPGKIIGWCGLDGTSGEELHIFYSIGRDYRGQGYATQAARAILDYGFRTAGVPYVNGGCHRDNIASYRVMEKAGMRRAGQQENGDPIFYLSKETYLNDIEIAGASGLQDLPG</sequence>
<evidence type="ECO:0000313" key="2">
    <source>
        <dbReference type="EMBL" id="ASB41821.1"/>
    </source>
</evidence>
<dbReference type="AlphaFoldDB" id="A0A1Z2XTV4"/>
<organism evidence="3 5">
    <name type="scientific">Acutalibacter muris</name>
    <dbReference type="NCBI Taxonomy" id="1796620"/>
    <lineage>
        <taxon>Bacteria</taxon>
        <taxon>Bacillati</taxon>
        <taxon>Bacillota</taxon>
        <taxon>Clostridia</taxon>
        <taxon>Eubacteriales</taxon>
        <taxon>Acutalibacteraceae</taxon>
        <taxon>Acutalibacter</taxon>
    </lineage>
</organism>
<dbReference type="InterPro" id="IPR016181">
    <property type="entry name" value="Acyl_CoA_acyltransferase"/>
</dbReference>
<dbReference type="InterPro" id="IPR000182">
    <property type="entry name" value="GNAT_dom"/>
</dbReference>
<accession>A0A1Z2XTV4</accession>
<dbReference type="Gene3D" id="3.40.630.30">
    <property type="match status" value="1"/>
</dbReference>
<dbReference type="PROSITE" id="PS51186">
    <property type="entry name" value="GNAT"/>
    <property type="match status" value="1"/>
</dbReference>
<dbReference type="Proteomes" id="UP000196710">
    <property type="component" value="Chromosome"/>
</dbReference>
<dbReference type="RefSeq" id="WP_066539169.1">
    <property type="nucleotide sequence ID" value="NZ_CP021422.1"/>
</dbReference>
<evidence type="ECO:0000313" key="5">
    <source>
        <dbReference type="Proteomes" id="UP000596035"/>
    </source>
</evidence>
<dbReference type="KEGG" id="amur:ADH66_14855"/>
<dbReference type="SUPFAM" id="SSF55729">
    <property type="entry name" value="Acyl-CoA N-acyltransferases (Nat)"/>
    <property type="match status" value="1"/>
</dbReference>
<reference evidence="4" key="2">
    <citation type="submission" date="2017-05" db="EMBL/GenBank/DDBJ databases">
        <title>Improved OligoMM genomes.</title>
        <authorList>
            <person name="Garzetti D."/>
        </authorList>
    </citation>
    <scope>NUCLEOTIDE SEQUENCE [LARGE SCALE GENOMIC DNA]</scope>
    <source>
        <strain evidence="4">KB18</strain>
    </source>
</reference>
<dbReference type="PANTHER" id="PTHR43792:SF1">
    <property type="entry name" value="N-ACETYLTRANSFERASE DOMAIN-CONTAINING PROTEIN"/>
    <property type="match status" value="1"/>
</dbReference>
<reference evidence="3 5" key="3">
    <citation type="submission" date="2020-11" db="EMBL/GenBank/DDBJ databases">
        <title>Closed and high quality bacterial genomes of the OMM12 community.</title>
        <authorList>
            <person name="Marbouty M."/>
            <person name="Lamy-Besnier Q."/>
            <person name="Debarbieux L."/>
            <person name="Koszul R."/>
        </authorList>
    </citation>
    <scope>NUCLEOTIDE SEQUENCE [LARGE SCALE GENOMIC DNA]</scope>
    <source>
        <strain evidence="3 5">KB18</strain>
    </source>
</reference>
<gene>
    <name evidence="2" type="ORF">ADH66_14855</name>
    <name evidence="3" type="ORF">I5Q82_05235</name>
</gene>
<evidence type="ECO:0000259" key="1">
    <source>
        <dbReference type="PROSITE" id="PS51186"/>
    </source>
</evidence>
<dbReference type="PANTHER" id="PTHR43792">
    <property type="entry name" value="GNAT FAMILY, PUTATIVE (AFU_ORTHOLOGUE AFUA_3G00765)-RELATED-RELATED"/>
    <property type="match status" value="1"/>
</dbReference>
<dbReference type="InterPro" id="IPR051531">
    <property type="entry name" value="N-acetyltransferase"/>
</dbReference>
<dbReference type="GO" id="GO:0016747">
    <property type="term" value="F:acyltransferase activity, transferring groups other than amino-acyl groups"/>
    <property type="evidence" value="ECO:0007669"/>
    <property type="project" value="InterPro"/>
</dbReference>
<name>A0A1Z2XTV4_9FIRM</name>